<dbReference type="GO" id="GO:0050482">
    <property type="term" value="P:arachidonate secretion"/>
    <property type="evidence" value="ECO:0007669"/>
    <property type="project" value="InterPro"/>
</dbReference>
<evidence type="ECO:0000259" key="1">
    <source>
        <dbReference type="Pfam" id="PF08398"/>
    </source>
</evidence>
<reference evidence="3 4" key="1">
    <citation type="submission" date="2024-03" db="EMBL/GenBank/DDBJ databases">
        <title>Adaptation during the transition from Ophiocordyceps entomopathogen to insect associate is accompanied by gene loss and intensified selection.</title>
        <authorList>
            <person name="Ward C.M."/>
            <person name="Onetto C.A."/>
            <person name="Borneman A.R."/>
        </authorList>
    </citation>
    <scope>NUCLEOTIDE SEQUENCE [LARGE SCALE GENOMIC DNA]</scope>
    <source>
        <strain evidence="3">AWRI1</strain>
        <tissue evidence="3">Single Adult Female</tissue>
    </source>
</reference>
<keyword evidence="4" id="KW-1185">Reference proteome</keyword>
<protein>
    <submittedName>
        <fullName evidence="3">Uncharacterized protein</fullName>
    </submittedName>
</protein>
<evidence type="ECO:0000313" key="3">
    <source>
        <dbReference type="EMBL" id="KAK7590295.1"/>
    </source>
</evidence>
<dbReference type="InterPro" id="IPR036444">
    <property type="entry name" value="PLipase_A2_dom_sf"/>
</dbReference>
<dbReference type="InterPro" id="IPR013607">
    <property type="entry name" value="Phospholipase_A2-like"/>
</dbReference>
<dbReference type="Gene3D" id="1.20.90.10">
    <property type="entry name" value="Phospholipase A2 domain"/>
    <property type="match status" value="1"/>
</dbReference>
<feature type="domain" description="DUF8207" evidence="2">
    <location>
        <begin position="46"/>
        <end position="145"/>
    </location>
</feature>
<dbReference type="InterPro" id="IPR058520">
    <property type="entry name" value="DUF8207"/>
</dbReference>
<organism evidence="3 4">
    <name type="scientific">Parthenolecanium corni</name>
    <dbReference type="NCBI Taxonomy" id="536013"/>
    <lineage>
        <taxon>Eukaryota</taxon>
        <taxon>Metazoa</taxon>
        <taxon>Ecdysozoa</taxon>
        <taxon>Arthropoda</taxon>
        <taxon>Hexapoda</taxon>
        <taxon>Insecta</taxon>
        <taxon>Pterygota</taxon>
        <taxon>Neoptera</taxon>
        <taxon>Paraneoptera</taxon>
        <taxon>Hemiptera</taxon>
        <taxon>Sternorrhyncha</taxon>
        <taxon>Coccoidea</taxon>
        <taxon>Coccidae</taxon>
        <taxon>Parthenolecanium</taxon>
    </lineage>
</organism>
<dbReference type="GO" id="GO:0006644">
    <property type="term" value="P:phospholipid metabolic process"/>
    <property type="evidence" value="ECO:0007669"/>
    <property type="project" value="InterPro"/>
</dbReference>
<feature type="domain" description="Phospholipase A2-like" evidence="1">
    <location>
        <begin position="237"/>
        <end position="304"/>
    </location>
</feature>
<dbReference type="EMBL" id="JBBCAQ010000022">
    <property type="protein sequence ID" value="KAK7590295.1"/>
    <property type="molecule type" value="Genomic_DNA"/>
</dbReference>
<dbReference type="GO" id="GO:0005198">
    <property type="term" value="F:structural molecule activity"/>
    <property type="evidence" value="ECO:0007669"/>
    <property type="project" value="InterPro"/>
</dbReference>
<dbReference type="PANTHER" id="PTHR35374">
    <property type="entry name" value="CYCLIN-DEPENDENT KINASE 11A-LIKE"/>
    <property type="match status" value="1"/>
</dbReference>
<dbReference type="PANTHER" id="PTHR35374:SF1">
    <property type="entry name" value="PROTEIN KINASE DOMAIN-CONTAINING PROTEIN"/>
    <property type="match status" value="1"/>
</dbReference>
<dbReference type="Pfam" id="PF08398">
    <property type="entry name" value="Phospholip_A2_4"/>
    <property type="match status" value="1"/>
</dbReference>
<sequence length="608" mass="68311">MFEPLLTPIQEINSKVAINANNKTADREEEIATLKRKFDIQAGIGDDQYGLHNVNGHLFIGCKEVELSGDYLIFKDTGKKYRLTEGLWELLTKPKPEEKFDSGDLQHYSEMVKDTYTYKLRNNPETNRVKSNRGRKYKEIIQPIMYKYNLGKGKQDRFEGGSLTKTITSKKHNIEYIYWNSIDELLERLYILYGELKAGNSNPLIRNEIKKTTKYLPKTVQIGGGLMNSVIDNLPVPLHLPGYNYAGPGTPLDLYLEKGVKPINKLDEAAMKHDIAYSKNASLDKRHEADYELQEEAWKRFKADDSSVGKKANAWLVTTAMKAKRAIGAGLSKNQYIEYPANLVEGDIEKLKNAAKSKKGVTVWMKYNRTKESIANNTSIPLTMKQIRNVKTSHSKKQDVKVRLTAAQLEAMATVEGGFLPALLAAAPAIAAVGSLITQGVNAYNNKKANDKLVEERKRHNKVMEGAVTSKSTEGEGIYILKKPVSGNGMIEMAKSIKVSHFRGVYMKDGLPAKPKLNERAVVNLDSSSGTGTHWVCYSKKGDKVEYFDSFGVQPPTELINYFGKNTIISYNSEQIQKVNQIICGHLCLEWLKDLDSKGKKKLNLQAR</sequence>
<dbReference type="Pfam" id="PF26634">
    <property type="entry name" value="DUF8207"/>
    <property type="match status" value="1"/>
</dbReference>
<gene>
    <name evidence="3" type="ORF">V9T40_001908</name>
</gene>
<accession>A0AAN9Y4U8</accession>
<name>A0AAN9Y4U8_9HEMI</name>
<comment type="caution">
    <text evidence="3">The sequence shown here is derived from an EMBL/GenBank/DDBJ whole genome shotgun (WGS) entry which is preliminary data.</text>
</comment>
<dbReference type="Gene3D" id="3.40.395.10">
    <property type="entry name" value="Adenoviral Proteinase, Chain A"/>
    <property type="match status" value="1"/>
</dbReference>
<dbReference type="GO" id="GO:0004623">
    <property type="term" value="F:phospholipase A2 activity"/>
    <property type="evidence" value="ECO:0007669"/>
    <property type="project" value="InterPro"/>
</dbReference>
<dbReference type="Proteomes" id="UP001367676">
    <property type="component" value="Unassembled WGS sequence"/>
</dbReference>
<dbReference type="AlphaFoldDB" id="A0AAN9Y4U8"/>
<evidence type="ECO:0000313" key="4">
    <source>
        <dbReference type="Proteomes" id="UP001367676"/>
    </source>
</evidence>
<proteinExistence type="predicted"/>
<evidence type="ECO:0000259" key="2">
    <source>
        <dbReference type="Pfam" id="PF26634"/>
    </source>
</evidence>